<accession>A0A371CB97</accession>
<feature type="chain" id="PRO_5016571950" evidence="2">
    <location>
        <begin position="20"/>
        <end position="270"/>
    </location>
</feature>
<keyword evidence="2" id="KW-0732">Signal</keyword>
<feature type="signal peptide" evidence="2">
    <location>
        <begin position="1"/>
        <end position="19"/>
    </location>
</feature>
<name>A0A371CB97_YARLL</name>
<dbReference type="Proteomes" id="UP000256601">
    <property type="component" value="Unassembled WGS sequence"/>
</dbReference>
<organism evidence="3 4">
    <name type="scientific">Yarrowia lipolytica</name>
    <name type="common">Candida lipolytica</name>
    <dbReference type="NCBI Taxonomy" id="4952"/>
    <lineage>
        <taxon>Eukaryota</taxon>
        <taxon>Fungi</taxon>
        <taxon>Dikarya</taxon>
        <taxon>Ascomycota</taxon>
        <taxon>Saccharomycotina</taxon>
        <taxon>Dipodascomycetes</taxon>
        <taxon>Dipodascales</taxon>
        <taxon>Dipodascales incertae sedis</taxon>
        <taxon>Yarrowia</taxon>
    </lineage>
</organism>
<proteinExistence type="predicted"/>
<feature type="compositionally biased region" description="Gly residues" evidence="1">
    <location>
        <begin position="44"/>
        <end position="59"/>
    </location>
</feature>
<evidence type="ECO:0000313" key="4">
    <source>
        <dbReference type="Proteomes" id="UP000256601"/>
    </source>
</evidence>
<dbReference type="EMBL" id="KZ857329">
    <property type="protein sequence ID" value="RDW27574.1"/>
    <property type="molecule type" value="Genomic_DNA"/>
</dbReference>
<dbReference type="AlphaFoldDB" id="A0A371CB97"/>
<gene>
    <name evidence="3" type="ORF">B0I71DRAFT_173262</name>
</gene>
<evidence type="ECO:0000256" key="2">
    <source>
        <dbReference type="SAM" id="SignalP"/>
    </source>
</evidence>
<feature type="region of interest" description="Disordered" evidence="1">
    <location>
        <begin position="25"/>
        <end position="92"/>
    </location>
</feature>
<protein>
    <submittedName>
        <fullName evidence="3">Uncharacterized protein</fullName>
    </submittedName>
</protein>
<evidence type="ECO:0000256" key="1">
    <source>
        <dbReference type="SAM" id="MobiDB-lite"/>
    </source>
</evidence>
<reference evidence="3 4" key="1">
    <citation type="submission" date="2018-07" db="EMBL/GenBank/DDBJ databases">
        <title>Draft Genome Assemblies for Five Robust Yarrowia lipolytica Strains Exhibiting High Lipid Production and Pentose Sugar Utilization and Sugar Alcohol Secretion from Undetoxified Lignocellulosic Biomass Hydrolysates.</title>
        <authorList>
            <consortium name="DOE Joint Genome Institute"/>
            <person name="Walker C."/>
            <person name="Ryu S."/>
            <person name="Na H."/>
            <person name="Zane M."/>
            <person name="LaButti K."/>
            <person name="Lipzen A."/>
            <person name="Haridas S."/>
            <person name="Barry K."/>
            <person name="Grigoriev I.V."/>
            <person name="Quarterman J."/>
            <person name="Slininger P."/>
            <person name="Dien B."/>
            <person name="Trinh C.T."/>
        </authorList>
    </citation>
    <scope>NUCLEOTIDE SEQUENCE [LARGE SCALE GENOMIC DNA]</scope>
    <source>
        <strain evidence="3 4">YB392</strain>
    </source>
</reference>
<evidence type="ECO:0000313" key="3">
    <source>
        <dbReference type="EMBL" id="RDW27574.1"/>
    </source>
</evidence>
<sequence>MVAIKYSLAASILAASAMAAPALEERGGSDHGSWGGKGEVSKGGSWGGKGEGGSWGGKGEVSKGGSWGGKGEVSKGGSWGGSKEETNSWGGQGSVAPVGPIIKTIQDCSVGISGAVSLVASLTLHGDISSTTTALAICSKAVEGLSQSVPALIAGIQGSIIFQQGGALAQLCAPGLSTIVNLTIQVVSSLIGVIGKLISKSCSDEQLTQIATLLHTCKGLIVDLNGCLGGIVSGGIDFGHGKLTQDLLPKIDGAVNSCQSCQTKKVCNGW</sequence>
<dbReference type="VEuPathDB" id="FungiDB:YALI0_F28325g"/>